<proteinExistence type="predicted"/>
<evidence type="ECO:0000313" key="1">
    <source>
        <dbReference type="EMBL" id="WNG53081.1"/>
    </source>
</evidence>
<sequence length="174" mass="19511">MGEQVPEVFVASLLEGWLTSGPLRTLHEIYESLGGTLPLGLTVQERTRYNQRLKERLRDAFLFGELVAFEIKHPLPQAWPVARVKPQPKFAEPEPEPEPERTFILIRLVDDEGNPVPGARYRVELPDGAVREGRLNSSGEARENYVVPGECKITFPELEDSAWKPGSPPEKATA</sequence>
<organism evidence="1 2">
    <name type="scientific">Archangium minus</name>
    <dbReference type="NCBI Taxonomy" id="83450"/>
    <lineage>
        <taxon>Bacteria</taxon>
        <taxon>Pseudomonadati</taxon>
        <taxon>Myxococcota</taxon>
        <taxon>Myxococcia</taxon>
        <taxon>Myxococcales</taxon>
        <taxon>Cystobacterineae</taxon>
        <taxon>Archangiaceae</taxon>
        <taxon>Archangium</taxon>
    </lineage>
</organism>
<name>A0ABY9XCD6_9BACT</name>
<gene>
    <name evidence="1" type="ORF">F0U60_52965</name>
</gene>
<evidence type="ECO:0000313" key="2">
    <source>
        <dbReference type="Proteomes" id="UP001611383"/>
    </source>
</evidence>
<reference evidence="1 2" key="1">
    <citation type="submission" date="2019-08" db="EMBL/GenBank/DDBJ databases">
        <title>Archangium and Cystobacter genomes.</title>
        <authorList>
            <person name="Chen I.-C.K."/>
            <person name="Wielgoss S."/>
        </authorList>
    </citation>
    <scope>NUCLEOTIDE SEQUENCE [LARGE SCALE GENOMIC DNA]</scope>
    <source>
        <strain evidence="1 2">Cbm 6</strain>
    </source>
</reference>
<protein>
    <submittedName>
        <fullName evidence="1">Carboxypeptidase regulatory-like domain-containing protein</fullName>
    </submittedName>
</protein>
<dbReference type="Proteomes" id="UP001611383">
    <property type="component" value="Chromosome"/>
</dbReference>
<keyword evidence="2" id="KW-1185">Reference proteome</keyword>
<accession>A0ABY9XCD6</accession>
<dbReference type="EMBL" id="CP043494">
    <property type="protein sequence ID" value="WNG53081.1"/>
    <property type="molecule type" value="Genomic_DNA"/>
</dbReference>